<dbReference type="InterPro" id="IPR046494">
    <property type="entry name" value="DUF6587"/>
</dbReference>
<protein>
    <submittedName>
        <fullName evidence="2">Uncharacterized protein</fullName>
    </submittedName>
</protein>
<evidence type="ECO:0000313" key="2">
    <source>
        <dbReference type="EMBL" id="ANB17835.1"/>
    </source>
</evidence>
<evidence type="ECO:0000256" key="1">
    <source>
        <dbReference type="SAM" id="MobiDB-lite"/>
    </source>
</evidence>
<gene>
    <name evidence="2" type="ORF">I596_1812</name>
</gene>
<sequence>MSAALELALVVLIVGWAAIAALRRLAPRTARRWQAGIADRIDRPGRPAWLRRCGRVLRPLAASGGSCGDGCGSCGSCGPAPAGPQPLVFHPRRPPAPRPPGGGR</sequence>
<organism evidence="2 3">
    <name type="scientific">Dokdonella koreensis DS-123</name>
    <dbReference type="NCBI Taxonomy" id="1300342"/>
    <lineage>
        <taxon>Bacteria</taxon>
        <taxon>Pseudomonadati</taxon>
        <taxon>Pseudomonadota</taxon>
        <taxon>Gammaproteobacteria</taxon>
        <taxon>Lysobacterales</taxon>
        <taxon>Rhodanobacteraceae</taxon>
        <taxon>Dokdonella</taxon>
    </lineage>
</organism>
<dbReference type="Pfam" id="PF20228">
    <property type="entry name" value="DUF6587"/>
    <property type="match status" value="1"/>
</dbReference>
<dbReference type="EMBL" id="CP015249">
    <property type="protein sequence ID" value="ANB17835.1"/>
    <property type="molecule type" value="Genomic_DNA"/>
</dbReference>
<dbReference type="RefSeq" id="WP_067646363.1">
    <property type="nucleotide sequence ID" value="NZ_CP015249.1"/>
</dbReference>
<dbReference type="KEGG" id="dko:I596_1812"/>
<evidence type="ECO:0000313" key="3">
    <source>
        <dbReference type="Proteomes" id="UP000076830"/>
    </source>
</evidence>
<feature type="region of interest" description="Disordered" evidence="1">
    <location>
        <begin position="84"/>
        <end position="104"/>
    </location>
</feature>
<proteinExistence type="predicted"/>
<dbReference type="STRING" id="1300342.I596_1812"/>
<dbReference type="PATRIC" id="fig|1300342.3.peg.1770"/>
<accession>A0A160DTW4</accession>
<keyword evidence="3" id="KW-1185">Reference proteome</keyword>
<reference evidence="2 3" key="1">
    <citation type="submission" date="2016-04" db="EMBL/GenBank/DDBJ databases">
        <title>Complete genome sequence of Dokdonella koreensis DS-123T.</title>
        <authorList>
            <person name="Kim J.F."/>
            <person name="Lee H."/>
            <person name="Kwak M.-J."/>
        </authorList>
    </citation>
    <scope>NUCLEOTIDE SEQUENCE [LARGE SCALE GENOMIC DNA]</scope>
    <source>
        <strain evidence="2 3">DS-123</strain>
    </source>
</reference>
<dbReference type="AlphaFoldDB" id="A0A160DTW4"/>
<dbReference type="Proteomes" id="UP000076830">
    <property type="component" value="Chromosome"/>
</dbReference>
<name>A0A160DTW4_9GAMM</name>